<dbReference type="PANTHER" id="PTHR42760:SF133">
    <property type="entry name" value="3-OXOACYL-[ACYL-CARRIER-PROTEIN] REDUCTASE"/>
    <property type="match status" value="1"/>
</dbReference>
<reference evidence="4 5" key="1">
    <citation type="submission" date="2018-11" db="EMBL/GenBank/DDBJ databases">
        <title>The Potential of Streptomyces as Biocontrol Agents against the Tomato grey mould, Botrytis cinerea (Gray mold) Frontiers in Microbiology.</title>
        <authorList>
            <person name="Li D."/>
        </authorList>
    </citation>
    <scope>NUCLEOTIDE SEQUENCE [LARGE SCALE GENOMIC DNA]</scope>
    <source>
        <strain evidence="4 5">NEAU-LD23</strain>
    </source>
</reference>
<gene>
    <name evidence="4" type="ORF">EEJ42_11695</name>
</gene>
<protein>
    <submittedName>
        <fullName evidence="4">SDR family oxidoreductase</fullName>
    </submittedName>
</protein>
<comment type="caution">
    <text evidence="4">The sequence shown here is derived from an EMBL/GenBank/DDBJ whole genome shotgun (WGS) entry which is preliminary data.</text>
</comment>
<keyword evidence="5" id="KW-1185">Reference proteome</keyword>
<sequence>MRCAVPAVDERIRDKVVCVTGATGGLGTAAAARLAEEGAHLVLTDLDEQACGALAAELDGTPGRHVTARLDVAEESQWIDLASFIRNEYGRLDGLVNNAAIGSIATVEDETIERWEAVMSIGSTGVWLGMKHLGPLIASSGGGSIVNVSSILGTVGGMGNSAAYHAAKGAVRTLTKNAALHWADSGVRVNSLHPGFIGTRQLLERYEGTARHEAMLDGTPIGRLGRGEEIAAVVAFLVSDDSTFMTGSEVYADGGYTAR</sequence>
<dbReference type="GO" id="GO:0016616">
    <property type="term" value="F:oxidoreductase activity, acting on the CH-OH group of donors, NAD or NADP as acceptor"/>
    <property type="evidence" value="ECO:0007669"/>
    <property type="project" value="UniProtKB-ARBA"/>
</dbReference>
<dbReference type="AlphaFoldDB" id="A0A3M8WJN6"/>
<dbReference type="FunFam" id="3.40.50.720:FF:000084">
    <property type="entry name" value="Short-chain dehydrogenase reductase"/>
    <property type="match status" value="1"/>
</dbReference>
<dbReference type="EMBL" id="RIBZ01000154">
    <property type="protein sequence ID" value="RNG28795.1"/>
    <property type="molecule type" value="Genomic_DNA"/>
</dbReference>
<name>A0A3M8WJN6_9ACTN</name>
<dbReference type="PRINTS" id="PR00081">
    <property type="entry name" value="GDHRDH"/>
</dbReference>
<dbReference type="Proteomes" id="UP000275401">
    <property type="component" value="Unassembled WGS sequence"/>
</dbReference>
<evidence type="ECO:0000256" key="2">
    <source>
        <dbReference type="ARBA" id="ARBA00023002"/>
    </source>
</evidence>
<dbReference type="SMART" id="SM00822">
    <property type="entry name" value="PKS_KR"/>
    <property type="match status" value="1"/>
</dbReference>
<accession>A0A3M8WJN6</accession>
<evidence type="ECO:0000259" key="3">
    <source>
        <dbReference type="SMART" id="SM00822"/>
    </source>
</evidence>
<dbReference type="InterPro" id="IPR057326">
    <property type="entry name" value="KR_dom"/>
</dbReference>
<comment type="similarity">
    <text evidence="1">Belongs to the short-chain dehydrogenases/reductases (SDR) family.</text>
</comment>
<dbReference type="PANTHER" id="PTHR42760">
    <property type="entry name" value="SHORT-CHAIN DEHYDROGENASES/REDUCTASES FAMILY MEMBER"/>
    <property type="match status" value="1"/>
</dbReference>
<evidence type="ECO:0000313" key="5">
    <source>
        <dbReference type="Proteomes" id="UP000275401"/>
    </source>
</evidence>
<dbReference type="Gene3D" id="3.40.50.720">
    <property type="entry name" value="NAD(P)-binding Rossmann-like Domain"/>
    <property type="match status" value="1"/>
</dbReference>
<dbReference type="Pfam" id="PF13561">
    <property type="entry name" value="adh_short_C2"/>
    <property type="match status" value="1"/>
</dbReference>
<dbReference type="PRINTS" id="PR00080">
    <property type="entry name" value="SDRFAMILY"/>
</dbReference>
<evidence type="ECO:0000313" key="4">
    <source>
        <dbReference type="EMBL" id="RNG28795.1"/>
    </source>
</evidence>
<dbReference type="InterPro" id="IPR036291">
    <property type="entry name" value="NAD(P)-bd_dom_sf"/>
</dbReference>
<keyword evidence="2" id="KW-0560">Oxidoreductase</keyword>
<organism evidence="4 5">
    <name type="scientific">Streptomyces botrytidirepellens</name>
    <dbReference type="NCBI Taxonomy" id="2486417"/>
    <lineage>
        <taxon>Bacteria</taxon>
        <taxon>Bacillati</taxon>
        <taxon>Actinomycetota</taxon>
        <taxon>Actinomycetes</taxon>
        <taxon>Kitasatosporales</taxon>
        <taxon>Streptomycetaceae</taxon>
        <taxon>Streptomyces</taxon>
    </lineage>
</organism>
<proteinExistence type="inferred from homology"/>
<dbReference type="InterPro" id="IPR002347">
    <property type="entry name" value="SDR_fam"/>
</dbReference>
<evidence type="ECO:0000256" key="1">
    <source>
        <dbReference type="ARBA" id="ARBA00006484"/>
    </source>
</evidence>
<feature type="domain" description="Ketoreductase" evidence="3">
    <location>
        <begin position="15"/>
        <end position="199"/>
    </location>
</feature>
<dbReference type="SUPFAM" id="SSF51735">
    <property type="entry name" value="NAD(P)-binding Rossmann-fold domains"/>
    <property type="match status" value="1"/>
</dbReference>